<evidence type="ECO:0000313" key="2">
    <source>
        <dbReference type="Proteomes" id="UP000248706"/>
    </source>
</evidence>
<comment type="caution">
    <text evidence="1">The sequence shown here is derived from an EMBL/GenBank/DDBJ whole genome shotgun (WGS) entry which is preliminary data.</text>
</comment>
<protein>
    <submittedName>
        <fullName evidence="1">Uncharacterized protein</fullName>
    </submittedName>
</protein>
<name>A0A328VKU5_9CHLR</name>
<dbReference type="AlphaFoldDB" id="A0A328VKU5"/>
<evidence type="ECO:0000313" key="1">
    <source>
        <dbReference type="EMBL" id="RAQ98538.1"/>
    </source>
</evidence>
<dbReference type="RefSeq" id="WP_112433903.1">
    <property type="nucleotide sequence ID" value="NZ_MCIF01000002.1"/>
</dbReference>
<organism evidence="1 2">
    <name type="scientific">Thermogemmatispora tikiterensis</name>
    <dbReference type="NCBI Taxonomy" id="1825093"/>
    <lineage>
        <taxon>Bacteria</taxon>
        <taxon>Bacillati</taxon>
        <taxon>Chloroflexota</taxon>
        <taxon>Ktedonobacteria</taxon>
        <taxon>Thermogemmatisporales</taxon>
        <taxon>Thermogemmatisporaceae</taxon>
        <taxon>Thermogemmatispora</taxon>
    </lineage>
</organism>
<dbReference type="EMBL" id="MCIF01000002">
    <property type="protein sequence ID" value="RAQ98538.1"/>
    <property type="molecule type" value="Genomic_DNA"/>
</dbReference>
<dbReference type="Proteomes" id="UP000248706">
    <property type="component" value="Unassembled WGS sequence"/>
</dbReference>
<accession>A0A328VKU5</accession>
<sequence length="224" mass="25700">MSHLLLVETLILLLILCVSGFQTVLLCRPRWRTAIVQALRCWRDRCVDWSRRVRQLLAPCQKDRCQEELHPLHEAVRELSCCLAPLAGPERNSAARGCAQELQDLVKVLSHLEGSARVQPGDVEFLQTWLSDVERRAHACIQRSREGRQEVWKLLTAAQEDLAVCGNRFCATGQKRFRELEGALWLLSLQNMEEHVPAELCLHYARLLKQQIALYCYSYAQGLI</sequence>
<gene>
    <name evidence="1" type="ORF">A4R35_23560</name>
</gene>
<reference evidence="1 2" key="1">
    <citation type="submission" date="2016-08" db="EMBL/GenBank/DDBJ databases">
        <title>Analysis of Carbohydrate Active Enzymes in Thermogemmatispora T81 Reveals Carbohydrate Degradation Ability.</title>
        <authorList>
            <person name="Tomazini A."/>
            <person name="Lal S."/>
            <person name="Stott M."/>
            <person name="Henrissat B."/>
            <person name="Polikarpov I."/>
            <person name="Sparling R."/>
            <person name="Levin D.B."/>
        </authorList>
    </citation>
    <scope>NUCLEOTIDE SEQUENCE [LARGE SCALE GENOMIC DNA]</scope>
    <source>
        <strain evidence="1 2">T81</strain>
    </source>
</reference>
<proteinExistence type="predicted"/>
<keyword evidence="2" id="KW-1185">Reference proteome</keyword>